<dbReference type="NCBIfam" id="NF006622">
    <property type="entry name" value="PRK09190.1"/>
    <property type="match status" value="1"/>
</dbReference>
<organism evidence="3 4">
    <name type="scientific">Vineibacter terrae</name>
    <dbReference type="NCBI Taxonomy" id="2586908"/>
    <lineage>
        <taxon>Bacteria</taxon>
        <taxon>Pseudomonadati</taxon>
        <taxon>Pseudomonadota</taxon>
        <taxon>Alphaproteobacteria</taxon>
        <taxon>Hyphomicrobiales</taxon>
        <taxon>Vineibacter</taxon>
    </lineage>
</organism>
<evidence type="ECO:0000313" key="3">
    <source>
        <dbReference type="EMBL" id="TXL72348.1"/>
    </source>
</evidence>
<proteinExistence type="predicted"/>
<dbReference type="Pfam" id="PF04296">
    <property type="entry name" value="YlxR"/>
    <property type="match status" value="1"/>
</dbReference>
<reference evidence="3 4" key="1">
    <citation type="submission" date="2019-06" db="EMBL/GenBank/DDBJ databases">
        <title>New taxonomy in bacterial strain CC-CFT640, isolated from vineyard.</title>
        <authorList>
            <person name="Lin S.-Y."/>
            <person name="Tsai C.-F."/>
            <person name="Young C.-C."/>
        </authorList>
    </citation>
    <scope>NUCLEOTIDE SEQUENCE [LARGE SCALE GENOMIC DNA]</scope>
    <source>
        <strain evidence="3 4">CC-CFT640</strain>
    </source>
</reference>
<name>A0A5C8PFF8_9HYPH</name>
<dbReference type="InterPro" id="IPR007393">
    <property type="entry name" value="YlxR_dom"/>
</dbReference>
<sequence>MQVVQQSEAMMPVGPAGHDPAGGPLRTCLASGQTRPPHEMIRFVVGPDGRVVPDLARKLPGRGLWVTATREAVERSIARKAFARGARRAVGVDADLPQRIEGLLRARALEALALARRAGAAVNGFAKVEERLRSGRLGLVVCAEEAHASDSRGKVAGRGAPVMDFVDAASLGRVFGRDDATYIGIVSGPLAGRVAAEIGRWAAYRAPAGQAMGM</sequence>
<evidence type="ECO:0000256" key="1">
    <source>
        <dbReference type="SAM" id="MobiDB-lite"/>
    </source>
</evidence>
<dbReference type="Proteomes" id="UP000321638">
    <property type="component" value="Unassembled WGS sequence"/>
</dbReference>
<dbReference type="SUPFAM" id="SSF64376">
    <property type="entry name" value="YlxR-like"/>
    <property type="match status" value="1"/>
</dbReference>
<gene>
    <name evidence="3" type="ORF">FHP25_26340</name>
</gene>
<keyword evidence="4" id="KW-1185">Reference proteome</keyword>
<dbReference type="PANTHER" id="PTHR34215">
    <property type="entry name" value="BLL0784 PROTEIN"/>
    <property type="match status" value="1"/>
</dbReference>
<dbReference type="SUPFAM" id="SSF55315">
    <property type="entry name" value="L30e-like"/>
    <property type="match status" value="1"/>
</dbReference>
<feature type="domain" description="YlxR" evidence="2">
    <location>
        <begin position="26"/>
        <end position="100"/>
    </location>
</feature>
<protein>
    <submittedName>
        <fullName evidence="3">RNA-binding protein</fullName>
    </submittedName>
</protein>
<dbReference type="PANTHER" id="PTHR34215:SF1">
    <property type="entry name" value="YLXR DOMAIN-CONTAINING PROTEIN"/>
    <property type="match status" value="1"/>
</dbReference>
<evidence type="ECO:0000259" key="2">
    <source>
        <dbReference type="Pfam" id="PF04296"/>
    </source>
</evidence>
<comment type="caution">
    <text evidence="3">The sequence shown here is derived from an EMBL/GenBank/DDBJ whole genome shotgun (WGS) entry which is preliminary data.</text>
</comment>
<dbReference type="InterPro" id="IPR037465">
    <property type="entry name" value="YlxR"/>
</dbReference>
<dbReference type="InterPro" id="IPR029064">
    <property type="entry name" value="Ribosomal_eL30-like_sf"/>
</dbReference>
<dbReference type="RefSeq" id="WP_147849972.1">
    <property type="nucleotide sequence ID" value="NZ_VDUZ01000034.1"/>
</dbReference>
<dbReference type="Gene3D" id="3.30.1230.10">
    <property type="entry name" value="YlxR-like"/>
    <property type="match status" value="1"/>
</dbReference>
<accession>A0A5C8PFF8</accession>
<dbReference type="CDD" id="cd00279">
    <property type="entry name" value="YlxR"/>
    <property type="match status" value="1"/>
</dbReference>
<evidence type="ECO:0000313" key="4">
    <source>
        <dbReference type="Proteomes" id="UP000321638"/>
    </source>
</evidence>
<dbReference type="EMBL" id="VDUZ01000034">
    <property type="protein sequence ID" value="TXL72348.1"/>
    <property type="molecule type" value="Genomic_DNA"/>
</dbReference>
<feature type="region of interest" description="Disordered" evidence="1">
    <location>
        <begin position="1"/>
        <end position="20"/>
    </location>
</feature>
<dbReference type="OrthoDB" id="9799836at2"/>
<dbReference type="InterPro" id="IPR035931">
    <property type="entry name" value="YlxR-like_sf"/>
</dbReference>
<dbReference type="AlphaFoldDB" id="A0A5C8PFF8"/>